<protein>
    <submittedName>
        <fullName evidence="1">Uncharacterized protein</fullName>
    </submittedName>
</protein>
<dbReference type="Proteomes" id="UP000054359">
    <property type="component" value="Unassembled WGS sequence"/>
</dbReference>
<keyword evidence="2" id="KW-1185">Reference proteome</keyword>
<dbReference type="AlphaFoldDB" id="A0A087UY83"/>
<sequence>MQDNPVLLSLFQQYVVKLLKPTLTVLGWEDKGNHVQ</sequence>
<proteinExistence type="predicted"/>
<gene>
    <name evidence="1" type="ORF">X975_14200</name>
</gene>
<evidence type="ECO:0000313" key="2">
    <source>
        <dbReference type="Proteomes" id="UP000054359"/>
    </source>
</evidence>
<feature type="non-terminal residue" evidence="1">
    <location>
        <position position="36"/>
    </location>
</feature>
<evidence type="ECO:0000313" key="1">
    <source>
        <dbReference type="EMBL" id="KFM82322.1"/>
    </source>
</evidence>
<accession>A0A087UY83</accession>
<dbReference type="EMBL" id="KK122252">
    <property type="protein sequence ID" value="KFM82322.1"/>
    <property type="molecule type" value="Genomic_DNA"/>
</dbReference>
<reference evidence="1 2" key="1">
    <citation type="submission" date="2013-11" db="EMBL/GenBank/DDBJ databases">
        <title>Genome sequencing of Stegodyphus mimosarum.</title>
        <authorList>
            <person name="Bechsgaard J."/>
        </authorList>
    </citation>
    <scope>NUCLEOTIDE SEQUENCE [LARGE SCALE GENOMIC DNA]</scope>
</reference>
<organism evidence="1 2">
    <name type="scientific">Stegodyphus mimosarum</name>
    <name type="common">African social velvet spider</name>
    <dbReference type="NCBI Taxonomy" id="407821"/>
    <lineage>
        <taxon>Eukaryota</taxon>
        <taxon>Metazoa</taxon>
        <taxon>Ecdysozoa</taxon>
        <taxon>Arthropoda</taxon>
        <taxon>Chelicerata</taxon>
        <taxon>Arachnida</taxon>
        <taxon>Araneae</taxon>
        <taxon>Araneomorphae</taxon>
        <taxon>Entelegynae</taxon>
        <taxon>Eresoidea</taxon>
        <taxon>Eresidae</taxon>
        <taxon>Stegodyphus</taxon>
    </lineage>
</organism>
<name>A0A087UY83_STEMI</name>